<keyword evidence="1" id="KW-0812">Transmembrane</keyword>
<proteinExistence type="predicted"/>
<name>A0A1M4WB56_9CLOT</name>
<organism evidence="2 3">
    <name type="scientific">Lactonifactor longoviformis DSM 17459</name>
    <dbReference type="NCBI Taxonomy" id="1122155"/>
    <lineage>
        <taxon>Bacteria</taxon>
        <taxon>Bacillati</taxon>
        <taxon>Bacillota</taxon>
        <taxon>Clostridia</taxon>
        <taxon>Eubacteriales</taxon>
        <taxon>Clostridiaceae</taxon>
        <taxon>Lactonifactor</taxon>
    </lineage>
</organism>
<dbReference type="OrthoDB" id="2166499at2"/>
<evidence type="ECO:0000313" key="3">
    <source>
        <dbReference type="Proteomes" id="UP000184245"/>
    </source>
</evidence>
<gene>
    <name evidence="2" type="ORF">SAMN02745158_01529</name>
</gene>
<keyword evidence="1" id="KW-1133">Transmembrane helix</keyword>
<sequence>MQITRQKIMVILLIVLLFAGGVFWLFFRPAQVSPVQTGNGMVLDMDAEDWENQLEGQAEAETSGIKIPGYGTITFPADEKEVQLTLANPEENPCYFQFVIALDETGEILYTSDLIEPGKAVKSLTLARGLEAGEYEAEIQVHTFSLDTQEKMNNAVVRTNVSVQ</sequence>
<dbReference type="EMBL" id="FQVI01000006">
    <property type="protein sequence ID" value="SHE78491.1"/>
    <property type="molecule type" value="Genomic_DNA"/>
</dbReference>
<protein>
    <recommendedName>
        <fullName evidence="4">tRNA (Uracil-5-)-methyltransferase</fullName>
    </recommendedName>
</protein>
<keyword evidence="3" id="KW-1185">Reference proteome</keyword>
<dbReference type="RefSeq" id="WP_072850533.1">
    <property type="nucleotide sequence ID" value="NZ_FQVI01000006.1"/>
</dbReference>
<evidence type="ECO:0008006" key="4">
    <source>
        <dbReference type="Google" id="ProtNLM"/>
    </source>
</evidence>
<evidence type="ECO:0000313" key="2">
    <source>
        <dbReference type="EMBL" id="SHE78491.1"/>
    </source>
</evidence>
<dbReference type="STRING" id="1122155.SAMN02745158_01529"/>
<dbReference type="AlphaFoldDB" id="A0A1M4WB56"/>
<feature type="transmembrane region" description="Helical" evidence="1">
    <location>
        <begin position="7"/>
        <end position="27"/>
    </location>
</feature>
<keyword evidence="1" id="KW-0472">Membrane</keyword>
<reference evidence="2 3" key="1">
    <citation type="submission" date="2016-11" db="EMBL/GenBank/DDBJ databases">
        <authorList>
            <person name="Jaros S."/>
            <person name="Januszkiewicz K."/>
            <person name="Wedrychowicz H."/>
        </authorList>
    </citation>
    <scope>NUCLEOTIDE SEQUENCE [LARGE SCALE GENOMIC DNA]</scope>
    <source>
        <strain evidence="2 3">DSM 17459</strain>
    </source>
</reference>
<evidence type="ECO:0000256" key="1">
    <source>
        <dbReference type="SAM" id="Phobius"/>
    </source>
</evidence>
<dbReference type="Proteomes" id="UP000184245">
    <property type="component" value="Unassembled WGS sequence"/>
</dbReference>
<accession>A0A1M4WB56</accession>